<dbReference type="EMBL" id="MU393609">
    <property type="protein sequence ID" value="KAI4859878.1"/>
    <property type="molecule type" value="Genomic_DNA"/>
</dbReference>
<evidence type="ECO:0000313" key="1">
    <source>
        <dbReference type="EMBL" id="KAI4859878.1"/>
    </source>
</evidence>
<name>A0ACB9YL56_9PEZI</name>
<reference evidence="1 2" key="1">
    <citation type="journal article" date="2022" name="New Phytol.">
        <title>Ecological generalism drives hyperdiversity of secondary metabolite gene clusters in xylarialean endophytes.</title>
        <authorList>
            <person name="Franco M.E.E."/>
            <person name="Wisecaver J.H."/>
            <person name="Arnold A.E."/>
            <person name="Ju Y.M."/>
            <person name="Slot J.C."/>
            <person name="Ahrendt S."/>
            <person name="Moore L.P."/>
            <person name="Eastman K.E."/>
            <person name="Scott K."/>
            <person name="Konkel Z."/>
            <person name="Mondo S.J."/>
            <person name="Kuo A."/>
            <person name="Hayes R.D."/>
            <person name="Haridas S."/>
            <person name="Andreopoulos B."/>
            <person name="Riley R."/>
            <person name="LaButti K."/>
            <person name="Pangilinan J."/>
            <person name="Lipzen A."/>
            <person name="Amirebrahimi M."/>
            <person name="Yan J."/>
            <person name="Adam C."/>
            <person name="Keymanesh K."/>
            <person name="Ng V."/>
            <person name="Louie K."/>
            <person name="Northen T."/>
            <person name="Drula E."/>
            <person name="Henrissat B."/>
            <person name="Hsieh H.M."/>
            <person name="Youens-Clark K."/>
            <person name="Lutzoni F."/>
            <person name="Miadlikowska J."/>
            <person name="Eastwood D.C."/>
            <person name="Hamelin R.C."/>
            <person name="Grigoriev I.V."/>
            <person name="U'Ren J.M."/>
        </authorList>
    </citation>
    <scope>NUCLEOTIDE SEQUENCE [LARGE SCALE GENOMIC DNA]</scope>
    <source>
        <strain evidence="1 2">CBS 119005</strain>
    </source>
</reference>
<sequence>MLRSLKPADKTDLDANRIKWVRDVTTGMIVLAVLFVSLRFLSRWLKGLKIGLDDWLLLVALAFLFATGAINYAMIAHGLGRQVVTVSLDTLEMFLKLVIVGQITFTTGIMLVKVSILQLYLRIFPSKRFKVTVYIITGIVLSWWIAITLLAIFQCKPIEMAYKPWLDGHCIDLDASLWGSGLPDIMVDFIILCLPLRQVMKLNTSLSNKLMIGFFFASGAFATFASINRLIVVFKVDHLNGIWTLTEPLGWFIIEQASAVVSACLPTLRPLLVRVHQLTGPLLQKCPASKDGQQWNSELVTIGRLSGRDTKDRRFLRLTSEEGLDLSANVSTTICHENPYEAGSEFHMLAGSTGGIDVQVRRSIERSSADVYFRGTNDGENSAI</sequence>
<dbReference type="Proteomes" id="UP001497700">
    <property type="component" value="Unassembled WGS sequence"/>
</dbReference>
<evidence type="ECO:0000313" key="2">
    <source>
        <dbReference type="Proteomes" id="UP001497700"/>
    </source>
</evidence>
<protein>
    <submittedName>
        <fullName evidence="1">Uncharacterized protein</fullName>
    </submittedName>
</protein>
<accession>A0ACB9YL56</accession>
<organism evidence="1 2">
    <name type="scientific">Hypoxylon rubiginosum</name>
    <dbReference type="NCBI Taxonomy" id="110542"/>
    <lineage>
        <taxon>Eukaryota</taxon>
        <taxon>Fungi</taxon>
        <taxon>Dikarya</taxon>
        <taxon>Ascomycota</taxon>
        <taxon>Pezizomycotina</taxon>
        <taxon>Sordariomycetes</taxon>
        <taxon>Xylariomycetidae</taxon>
        <taxon>Xylariales</taxon>
        <taxon>Hypoxylaceae</taxon>
        <taxon>Hypoxylon</taxon>
    </lineage>
</organism>
<comment type="caution">
    <text evidence="1">The sequence shown here is derived from an EMBL/GenBank/DDBJ whole genome shotgun (WGS) entry which is preliminary data.</text>
</comment>
<gene>
    <name evidence="1" type="ORF">F4820DRAFT_133492</name>
</gene>
<proteinExistence type="predicted"/>
<keyword evidence="2" id="KW-1185">Reference proteome</keyword>